<dbReference type="Proteomes" id="UP000236724">
    <property type="component" value="Unassembled WGS sequence"/>
</dbReference>
<name>A0A1H6F8V8_9GAMM</name>
<dbReference type="EMBL" id="FMSV02000422">
    <property type="protein sequence ID" value="SEH06023.1"/>
    <property type="molecule type" value="Genomic_DNA"/>
</dbReference>
<organism evidence="1 2">
    <name type="scientific">Candidatus Venteria ishoeyi</name>
    <dbReference type="NCBI Taxonomy" id="1899563"/>
    <lineage>
        <taxon>Bacteria</taxon>
        <taxon>Pseudomonadati</taxon>
        <taxon>Pseudomonadota</taxon>
        <taxon>Gammaproteobacteria</taxon>
        <taxon>Thiotrichales</taxon>
        <taxon>Thiotrichaceae</taxon>
        <taxon>Venteria</taxon>
    </lineage>
</organism>
<accession>A0A1H6F8V8</accession>
<sequence length="39" mass="4754">MNTLQQQWLWKQCQKQWRALSLLSNLYTGSKNYLNFCIC</sequence>
<gene>
    <name evidence="1" type="ORF">MBHS_01878</name>
</gene>
<keyword evidence="2" id="KW-1185">Reference proteome</keyword>
<protein>
    <submittedName>
        <fullName evidence="1">Uncharacterized protein</fullName>
    </submittedName>
</protein>
<proteinExistence type="predicted"/>
<reference evidence="1 2" key="1">
    <citation type="submission" date="2016-10" db="EMBL/GenBank/DDBJ databases">
        <authorList>
            <person name="de Groot N.N."/>
        </authorList>
    </citation>
    <scope>NUCLEOTIDE SEQUENCE [LARGE SCALE GENOMIC DNA]</scope>
    <source>
        <strain evidence="1">MBHS1</strain>
    </source>
</reference>
<dbReference type="AlphaFoldDB" id="A0A1H6F8V8"/>
<evidence type="ECO:0000313" key="2">
    <source>
        <dbReference type="Proteomes" id="UP000236724"/>
    </source>
</evidence>
<evidence type="ECO:0000313" key="1">
    <source>
        <dbReference type="EMBL" id="SEH06023.1"/>
    </source>
</evidence>